<gene>
    <name evidence="2" type="ORF">PG991_007729</name>
</gene>
<proteinExistence type="predicted"/>
<evidence type="ECO:0000313" key="3">
    <source>
        <dbReference type="Proteomes" id="UP001396898"/>
    </source>
</evidence>
<sequence length="73" mass="8068">MPKHQHKFARHGGSIDPREKNKKKEPEDTPSLDSFTDDNAPEGKAPEGEAPKHKHANDRVATPPLNNPRRPGG</sequence>
<name>A0ABR1RUA4_9PEZI</name>
<feature type="region of interest" description="Disordered" evidence="1">
    <location>
        <begin position="1"/>
        <end position="73"/>
    </location>
</feature>
<feature type="compositionally biased region" description="Basic residues" evidence="1">
    <location>
        <begin position="1"/>
        <end position="10"/>
    </location>
</feature>
<comment type="caution">
    <text evidence="2">The sequence shown here is derived from an EMBL/GenBank/DDBJ whole genome shotgun (WGS) entry which is preliminary data.</text>
</comment>
<dbReference type="Proteomes" id="UP001396898">
    <property type="component" value="Unassembled WGS sequence"/>
</dbReference>
<feature type="compositionally biased region" description="Basic and acidic residues" evidence="1">
    <location>
        <begin position="16"/>
        <end position="27"/>
    </location>
</feature>
<organism evidence="2 3">
    <name type="scientific">Apiospora marii</name>
    <dbReference type="NCBI Taxonomy" id="335849"/>
    <lineage>
        <taxon>Eukaryota</taxon>
        <taxon>Fungi</taxon>
        <taxon>Dikarya</taxon>
        <taxon>Ascomycota</taxon>
        <taxon>Pezizomycotina</taxon>
        <taxon>Sordariomycetes</taxon>
        <taxon>Xylariomycetidae</taxon>
        <taxon>Amphisphaeriales</taxon>
        <taxon>Apiosporaceae</taxon>
        <taxon>Apiospora</taxon>
    </lineage>
</organism>
<reference evidence="2 3" key="1">
    <citation type="submission" date="2023-01" db="EMBL/GenBank/DDBJ databases">
        <title>Analysis of 21 Apiospora genomes using comparative genomics revels a genus with tremendous synthesis potential of carbohydrate active enzymes and secondary metabolites.</title>
        <authorList>
            <person name="Sorensen T."/>
        </authorList>
    </citation>
    <scope>NUCLEOTIDE SEQUENCE [LARGE SCALE GENOMIC DNA]</scope>
    <source>
        <strain evidence="2 3">CBS 20057</strain>
    </source>
</reference>
<keyword evidence="3" id="KW-1185">Reference proteome</keyword>
<protein>
    <submittedName>
        <fullName evidence="2">Uncharacterized protein</fullName>
    </submittedName>
</protein>
<evidence type="ECO:0000313" key="2">
    <source>
        <dbReference type="EMBL" id="KAK8018539.1"/>
    </source>
</evidence>
<dbReference type="EMBL" id="JAQQWI010000010">
    <property type="protein sequence ID" value="KAK8018539.1"/>
    <property type="molecule type" value="Genomic_DNA"/>
</dbReference>
<evidence type="ECO:0000256" key="1">
    <source>
        <dbReference type="SAM" id="MobiDB-lite"/>
    </source>
</evidence>
<accession>A0ABR1RUA4</accession>